<evidence type="ECO:0000256" key="1">
    <source>
        <dbReference type="SAM" id="MobiDB-lite"/>
    </source>
</evidence>
<proteinExistence type="predicted"/>
<feature type="compositionally biased region" description="Basic and acidic residues" evidence="1">
    <location>
        <begin position="99"/>
        <end position="114"/>
    </location>
</feature>
<gene>
    <name evidence="2" type="ORF">M5K25_026665</name>
</gene>
<dbReference type="AlphaFoldDB" id="A0ABD0TXY3"/>
<keyword evidence="3" id="KW-1185">Reference proteome</keyword>
<accession>A0ABD0TXY3</accession>
<reference evidence="2 3" key="1">
    <citation type="journal article" date="2024" name="Plant Biotechnol. J.">
        <title>Dendrobium thyrsiflorum genome and its molecular insights into genes involved in important horticultural traits.</title>
        <authorList>
            <person name="Chen B."/>
            <person name="Wang J.Y."/>
            <person name="Zheng P.J."/>
            <person name="Li K.L."/>
            <person name="Liang Y.M."/>
            <person name="Chen X.F."/>
            <person name="Zhang C."/>
            <person name="Zhao X."/>
            <person name="He X."/>
            <person name="Zhang G.Q."/>
            <person name="Liu Z.J."/>
            <person name="Xu Q."/>
        </authorList>
    </citation>
    <scope>NUCLEOTIDE SEQUENCE [LARGE SCALE GENOMIC DNA]</scope>
    <source>
        <strain evidence="2">GZMU011</strain>
    </source>
</reference>
<protein>
    <submittedName>
        <fullName evidence="2">Uncharacterized protein</fullName>
    </submittedName>
</protein>
<evidence type="ECO:0000313" key="3">
    <source>
        <dbReference type="Proteomes" id="UP001552299"/>
    </source>
</evidence>
<feature type="region of interest" description="Disordered" evidence="1">
    <location>
        <begin position="1"/>
        <end position="114"/>
    </location>
</feature>
<dbReference type="Proteomes" id="UP001552299">
    <property type="component" value="Unassembled WGS sequence"/>
</dbReference>
<organism evidence="2 3">
    <name type="scientific">Dendrobium thyrsiflorum</name>
    <name type="common">Pinecone-like raceme dendrobium</name>
    <name type="synonym">Orchid</name>
    <dbReference type="NCBI Taxonomy" id="117978"/>
    <lineage>
        <taxon>Eukaryota</taxon>
        <taxon>Viridiplantae</taxon>
        <taxon>Streptophyta</taxon>
        <taxon>Embryophyta</taxon>
        <taxon>Tracheophyta</taxon>
        <taxon>Spermatophyta</taxon>
        <taxon>Magnoliopsida</taxon>
        <taxon>Liliopsida</taxon>
        <taxon>Asparagales</taxon>
        <taxon>Orchidaceae</taxon>
        <taxon>Epidendroideae</taxon>
        <taxon>Malaxideae</taxon>
        <taxon>Dendrobiinae</taxon>
        <taxon>Dendrobium</taxon>
    </lineage>
</organism>
<feature type="compositionally biased region" description="Basic and acidic residues" evidence="1">
    <location>
        <begin position="52"/>
        <end position="64"/>
    </location>
</feature>
<evidence type="ECO:0000313" key="2">
    <source>
        <dbReference type="EMBL" id="KAL0904540.1"/>
    </source>
</evidence>
<dbReference type="EMBL" id="JANQDX010000019">
    <property type="protein sequence ID" value="KAL0904540.1"/>
    <property type="molecule type" value="Genomic_DNA"/>
</dbReference>
<name>A0ABD0TXY3_DENTH</name>
<comment type="caution">
    <text evidence="2">The sequence shown here is derived from an EMBL/GenBank/DDBJ whole genome shotgun (WGS) entry which is preliminary data.</text>
</comment>
<sequence>MSQLPVRPEGEVVEGAKSNGEGGSSEEVESAGDGGEPASSRCCFRLNRKGTLSKERSRPTMEAKKRTKGRKFPPQQASSGVAFDQSVVTSDRTGRERRRRSEAEQRRRGRERERASEVDNIEVVNIFEYGKGVKYRFSIIHNFVNDCDVSLVNMGKLFKDVMHVSFRELLKFIQGYGALNARLWLFGYWCKLLDLIFRGSSER</sequence>